<dbReference type="RefSeq" id="WP_028052481.1">
    <property type="nucleotide sequence ID" value="NZ_ATYG01000021.1"/>
</dbReference>
<name>A0ABX2R899_9THEO</name>
<proteinExistence type="predicted"/>
<comment type="caution">
    <text evidence="1">The sequence shown here is derived from an EMBL/GenBank/DDBJ whole genome shotgun (WGS) entry which is preliminary data.</text>
</comment>
<dbReference type="EMBL" id="JACCBS010000001">
    <property type="protein sequence ID" value="NYE57125.1"/>
    <property type="molecule type" value="Genomic_DNA"/>
</dbReference>
<evidence type="ECO:0000313" key="1">
    <source>
        <dbReference type="EMBL" id="NYE57125.1"/>
    </source>
</evidence>
<sequence length="276" mass="31267">MKISLCLDRDIITGTVEVTDGKAIFIPDSKSKKLEEMSEIAFTYLPAEQLHKKLPPAKAIYRQGNGLVFMHSKDFSVVLSAKSQVINLHKSKIKLKGAEMNHHLIDWNYPLDVEKEAERSPHLVTFLAFGDYVRLNPEDCDPVAGYVEYLKSLHSRIFALKLKKQPYIILGLNEMPVGAFLLEEFPVNGRPRRLVIEPYSHFPATGSTVDMLKLSFYNSRNVYAGFNLIWLVPGAVGFSELLEEVIDEIAEEYGVNLIEVKPGLKSFYDLNLHELV</sequence>
<organism evidence="1 2">
    <name type="scientific">Carboxydothermus ferrireducens DSM 11255</name>
    <dbReference type="NCBI Taxonomy" id="1119529"/>
    <lineage>
        <taxon>Bacteria</taxon>
        <taxon>Bacillati</taxon>
        <taxon>Bacillota</taxon>
        <taxon>Clostridia</taxon>
        <taxon>Thermoanaerobacterales</taxon>
        <taxon>Thermoanaerobacteraceae</taxon>
        <taxon>Carboxydothermus</taxon>
    </lineage>
</organism>
<keyword evidence="2" id="KW-1185">Reference proteome</keyword>
<gene>
    <name evidence="1" type="ORF">HDG70_000831</name>
</gene>
<accession>A0ABX2R899</accession>
<protein>
    <submittedName>
        <fullName evidence="1">Uncharacterized protein</fullName>
    </submittedName>
</protein>
<evidence type="ECO:0000313" key="2">
    <source>
        <dbReference type="Proteomes" id="UP000604066"/>
    </source>
</evidence>
<reference evidence="1 2" key="1">
    <citation type="submission" date="2020-07" db="EMBL/GenBank/DDBJ databases">
        <title>Genomic Encyclopedia of Type Strains, Phase III (KMG-III): the genomes of soil and plant-associated and newly described type strains.</title>
        <authorList>
            <person name="Whitman W."/>
        </authorList>
    </citation>
    <scope>NUCLEOTIDE SEQUENCE [LARGE SCALE GENOMIC DNA]</scope>
    <source>
        <strain evidence="1 2">DSM 11255</strain>
    </source>
</reference>
<dbReference type="Proteomes" id="UP000604066">
    <property type="component" value="Unassembled WGS sequence"/>
</dbReference>